<organism evidence="1 2">
    <name type="scientific">Lithospermum erythrorhizon</name>
    <name type="common">Purple gromwell</name>
    <name type="synonym">Lithospermum officinale var. erythrorhizon</name>
    <dbReference type="NCBI Taxonomy" id="34254"/>
    <lineage>
        <taxon>Eukaryota</taxon>
        <taxon>Viridiplantae</taxon>
        <taxon>Streptophyta</taxon>
        <taxon>Embryophyta</taxon>
        <taxon>Tracheophyta</taxon>
        <taxon>Spermatophyta</taxon>
        <taxon>Magnoliopsida</taxon>
        <taxon>eudicotyledons</taxon>
        <taxon>Gunneridae</taxon>
        <taxon>Pentapetalae</taxon>
        <taxon>asterids</taxon>
        <taxon>lamiids</taxon>
        <taxon>Boraginales</taxon>
        <taxon>Boraginaceae</taxon>
        <taxon>Boraginoideae</taxon>
        <taxon>Lithospermeae</taxon>
        <taxon>Lithospermum</taxon>
    </lineage>
</organism>
<keyword evidence="2" id="KW-1185">Reference proteome</keyword>
<sequence>MATAMSDMINGGNNIMSSRVVYSRPIPRRGQVKVAIMSGLAHALSSIFSNAKRNHL</sequence>
<reference evidence="1 2" key="1">
    <citation type="submission" date="2024-01" db="EMBL/GenBank/DDBJ databases">
        <title>The complete chloroplast genome sequence of Lithospermum erythrorhizon: insights into the phylogenetic relationship among Boraginaceae species and the maternal lineages of purple gromwells.</title>
        <authorList>
            <person name="Okada T."/>
            <person name="Watanabe K."/>
        </authorList>
    </citation>
    <scope>NUCLEOTIDE SEQUENCE [LARGE SCALE GENOMIC DNA]</scope>
</reference>
<dbReference type="PANTHER" id="PTHR36615">
    <property type="entry name" value="PROTEIN, PUTATIVE-RELATED"/>
    <property type="match status" value="1"/>
</dbReference>
<comment type="caution">
    <text evidence="1">The sequence shown here is derived from an EMBL/GenBank/DDBJ whole genome shotgun (WGS) entry which is preliminary data.</text>
</comment>
<gene>
    <name evidence="1" type="ORF">LIER_27935</name>
</gene>
<dbReference type="AlphaFoldDB" id="A0AAV3RJT8"/>
<dbReference type="Proteomes" id="UP001454036">
    <property type="component" value="Unassembled WGS sequence"/>
</dbReference>
<accession>A0AAV3RJT8</accession>
<evidence type="ECO:0000313" key="1">
    <source>
        <dbReference type="EMBL" id="GAA0174567.1"/>
    </source>
</evidence>
<evidence type="ECO:0000313" key="2">
    <source>
        <dbReference type="Proteomes" id="UP001454036"/>
    </source>
</evidence>
<name>A0AAV3RJT8_LITER</name>
<protein>
    <submittedName>
        <fullName evidence="1">Uncharacterized protein</fullName>
    </submittedName>
</protein>
<proteinExistence type="predicted"/>
<dbReference type="EMBL" id="BAABME010009128">
    <property type="protein sequence ID" value="GAA0174567.1"/>
    <property type="molecule type" value="Genomic_DNA"/>
</dbReference>
<dbReference type="PANTHER" id="PTHR36615:SF7">
    <property type="entry name" value="PROTEIN, PUTATIVE-RELATED"/>
    <property type="match status" value="1"/>
</dbReference>